<keyword evidence="3" id="KW-1185">Reference proteome</keyword>
<feature type="transmembrane region" description="Helical" evidence="1">
    <location>
        <begin position="160"/>
        <end position="179"/>
    </location>
</feature>
<proteinExistence type="predicted"/>
<feature type="transmembrane region" description="Helical" evidence="1">
    <location>
        <begin position="12"/>
        <end position="34"/>
    </location>
</feature>
<keyword evidence="1" id="KW-0472">Membrane</keyword>
<organism evidence="2 3">
    <name type="scientific">Phytoactinopolyspora mesophila</name>
    <dbReference type="NCBI Taxonomy" id="2650750"/>
    <lineage>
        <taxon>Bacteria</taxon>
        <taxon>Bacillati</taxon>
        <taxon>Actinomycetota</taxon>
        <taxon>Actinomycetes</taxon>
        <taxon>Jiangellales</taxon>
        <taxon>Jiangellaceae</taxon>
        <taxon>Phytoactinopolyspora</taxon>
    </lineage>
</organism>
<feature type="transmembrane region" description="Helical" evidence="1">
    <location>
        <begin position="186"/>
        <end position="205"/>
    </location>
</feature>
<dbReference type="Proteomes" id="UP000460435">
    <property type="component" value="Unassembled WGS sequence"/>
</dbReference>
<sequence>MMWLAWRQFRVHLIVGAASLSVIAVYLVTLGTQIRDTYDGYLVQCESRGNCAELMSQFHREFRDLLLFLNGGLLFLLPAVLGLFWGAPLIARELENGTHRLAWNQSVTRRRWFAVKLLVVGLATLAVSGLVSALLTWAASPVDDVAGDRFTALVFGARDIVPVAYAVFAVILGVVLGILVRRTLAAMALTLLIFVVVQVVTPNMVRPHMMAPVTLSKPMTAEAIIEGGAHSQGLGGLRNEPTVKGVTIPDAWVTSHSELRTSDGQPLDMDRFDECLSTGNEFDDAAHCLGDLDLHVEVAYQPNDRYWSFQWIESAIFFALSAALAGIGAWRIRRNVT</sequence>
<evidence type="ECO:0000313" key="3">
    <source>
        <dbReference type="Proteomes" id="UP000460435"/>
    </source>
</evidence>
<reference evidence="2 3" key="1">
    <citation type="submission" date="2019-11" db="EMBL/GenBank/DDBJ databases">
        <authorList>
            <person name="Li X.-J."/>
            <person name="Feng X.-M."/>
        </authorList>
    </citation>
    <scope>NUCLEOTIDE SEQUENCE [LARGE SCALE GENOMIC DNA]</scope>
    <source>
        <strain evidence="2 3">XMNu-373</strain>
    </source>
</reference>
<keyword evidence="1" id="KW-1133">Transmembrane helix</keyword>
<comment type="caution">
    <text evidence="2">The sequence shown here is derived from an EMBL/GenBank/DDBJ whole genome shotgun (WGS) entry which is preliminary data.</text>
</comment>
<dbReference type="GO" id="GO:0140359">
    <property type="term" value="F:ABC-type transporter activity"/>
    <property type="evidence" value="ECO:0007669"/>
    <property type="project" value="InterPro"/>
</dbReference>
<name>A0A7K3LXI6_9ACTN</name>
<dbReference type="EMBL" id="WLZY01000001">
    <property type="protein sequence ID" value="NDL55749.1"/>
    <property type="molecule type" value="Genomic_DNA"/>
</dbReference>
<dbReference type="GO" id="GO:0005886">
    <property type="term" value="C:plasma membrane"/>
    <property type="evidence" value="ECO:0007669"/>
    <property type="project" value="UniProtKB-SubCell"/>
</dbReference>
<evidence type="ECO:0000313" key="2">
    <source>
        <dbReference type="EMBL" id="NDL55749.1"/>
    </source>
</evidence>
<dbReference type="Pfam" id="PF12679">
    <property type="entry name" value="ABC2_membrane_2"/>
    <property type="match status" value="1"/>
</dbReference>
<dbReference type="AlphaFoldDB" id="A0A7K3LXI6"/>
<feature type="transmembrane region" description="Helical" evidence="1">
    <location>
        <begin position="65"/>
        <end position="91"/>
    </location>
</feature>
<accession>A0A7K3LXI6</accession>
<feature type="transmembrane region" description="Helical" evidence="1">
    <location>
        <begin position="311"/>
        <end position="332"/>
    </location>
</feature>
<gene>
    <name evidence="2" type="ORF">F7O44_01555</name>
</gene>
<feature type="transmembrane region" description="Helical" evidence="1">
    <location>
        <begin position="112"/>
        <end position="140"/>
    </location>
</feature>
<keyword evidence="1" id="KW-0812">Transmembrane</keyword>
<dbReference type="RefSeq" id="WP_162448431.1">
    <property type="nucleotide sequence ID" value="NZ_WLZY01000001.1"/>
</dbReference>
<protein>
    <submittedName>
        <fullName evidence="2">ABC transporter permease subunit</fullName>
    </submittedName>
</protein>
<evidence type="ECO:0000256" key="1">
    <source>
        <dbReference type="SAM" id="Phobius"/>
    </source>
</evidence>